<dbReference type="AlphaFoldDB" id="A0A0P9UEG4"/>
<dbReference type="EMBL" id="LJQO01000612">
    <property type="protein sequence ID" value="KPX53578.1"/>
    <property type="molecule type" value="Genomic_DNA"/>
</dbReference>
<comment type="caution">
    <text evidence="1">The sequence shown here is derived from an EMBL/GenBank/DDBJ whole genome shotgun (WGS) entry which is preliminary data.</text>
</comment>
<accession>A0A0P9UEG4</accession>
<evidence type="ECO:0000313" key="3">
    <source>
        <dbReference type="Proteomes" id="UP000050469"/>
    </source>
</evidence>
<dbReference type="RefSeq" id="WP_057413490.1">
    <property type="nucleotide sequence ID" value="NZ_LJQO01000612.1"/>
</dbReference>
<dbReference type="PROSITE" id="PS51257">
    <property type="entry name" value="PROKAR_LIPOPROTEIN"/>
    <property type="match status" value="1"/>
</dbReference>
<gene>
    <name evidence="1" type="ORF">ALO53_101991</name>
    <name evidence="2" type="ORF">ALP66_102138</name>
</gene>
<proteinExistence type="predicted"/>
<evidence type="ECO:0000313" key="1">
    <source>
        <dbReference type="EMBL" id="KPX53578.1"/>
    </source>
</evidence>
<evidence type="ECO:0008006" key="5">
    <source>
        <dbReference type="Google" id="ProtNLM"/>
    </source>
</evidence>
<protein>
    <recommendedName>
        <fullName evidence="5">Lipoprotein</fullName>
    </recommendedName>
</protein>
<dbReference type="Proteomes" id="UP000050469">
    <property type="component" value="Unassembled WGS sequence"/>
</dbReference>
<evidence type="ECO:0000313" key="2">
    <source>
        <dbReference type="EMBL" id="RMS47004.1"/>
    </source>
</evidence>
<reference evidence="1 3" key="1">
    <citation type="submission" date="2015-09" db="EMBL/GenBank/DDBJ databases">
        <title>Genome announcement of multiple Pseudomonas syringae strains.</title>
        <authorList>
            <person name="Thakur S."/>
            <person name="Wang P.W."/>
            <person name="Gong Y."/>
            <person name="Weir B.S."/>
            <person name="Guttman D.S."/>
        </authorList>
    </citation>
    <scope>NUCLEOTIDE SEQUENCE [LARGE SCALE GENOMIC DNA]</scope>
    <source>
        <strain evidence="1 3">ICMP7840</strain>
    </source>
</reference>
<name>A0A0P9UEG4_PSEA0</name>
<organism evidence="1 3">
    <name type="scientific">Pseudomonas amygdali pv. photiniae</name>
    <dbReference type="NCBI Taxonomy" id="251724"/>
    <lineage>
        <taxon>Bacteria</taxon>
        <taxon>Pseudomonadati</taxon>
        <taxon>Pseudomonadota</taxon>
        <taxon>Gammaproteobacteria</taxon>
        <taxon>Pseudomonadales</taxon>
        <taxon>Pseudomonadaceae</taxon>
        <taxon>Pseudomonas</taxon>
        <taxon>Pseudomonas amygdali</taxon>
    </lineage>
</organism>
<dbReference type="PATRIC" id="fig|251724.3.peg.1106"/>
<dbReference type="EMBL" id="RBSP01000485">
    <property type="protein sequence ID" value="RMS47004.1"/>
    <property type="molecule type" value="Genomic_DNA"/>
</dbReference>
<reference evidence="2 4" key="2">
    <citation type="submission" date="2018-08" db="EMBL/GenBank/DDBJ databases">
        <title>Recombination of ecologically and evolutionarily significant loci maintains genetic cohesion in the Pseudomonas syringae species complex.</title>
        <authorList>
            <person name="Dillon M."/>
            <person name="Thakur S."/>
            <person name="Almeida R.N.D."/>
            <person name="Weir B.S."/>
            <person name="Guttman D.S."/>
        </authorList>
    </citation>
    <scope>NUCLEOTIDE SEQUENCE [LARGE SCALE GENOMIC DNA]</scope>
    <source>
        <strain evidence="2 4">ICMP 7847</strain>
    </source>
</reference>
<evidence type="ECO:0000313" key="4">
    <source>
        <dbReference type="Proteomes" id="UP000270873"/>
    </source>
</evidence>
<sequence>MNALLKYMIAAFILLTGCEASDMNTKNREIELSLGVSIDTVLASTSVKLRKDCDDTMCLYQFIVPSKSSELITVKVRSASTILAIENVSSTTVVTNPLGLITDIDVYVAGVSTHAKHEDAMAYFYQQVQNLDAAGWQRYIFPNEARIPGTEAGKFTNLNEVLGKNVGTGPWMDPNLKLTKQVWVSLPMINTWMFYSGQEYLDLMVQRENSKDDPQNRGSYLFTWTFKSESEFYAEFVRGEDRARWRELLPAELTRMGKERQKTEAQLKKMGIKIDENYKDAKPPVEAG</sequence>
<dbReference type="Proteomes" id="UP000270873">
    <property type="component" value="Unassembled WGS sequence"/>
</dbReference>